<name>A0A919KXK5_9ACTN</name>
<proteinExistence type="predicted"/>
<dbReference type="EMBL" id="BNBO01000031">
    <property type="protein sequence ID" value="GHH76990.1"/>
    <property type="molecule type" value="Genomic_DNA"/>
</dbReference>
<sequence length="136" mass="14936">MGEVIGELLALLTDGFVRSLHVVRTRRRLAAGRPVRVPCSARPDRSRWLAEYASGRLWLTPGATHAVFRARGLGHLDLPVGGTFHDPEPDSWQSQDWAAKTYRPPGGGTPVHLQVDSRYLPLLEAALTGPDPLRKA</sequence>
<evidence type="ECO:0000313" key="1">
    <source>
        <dbReference type="EMBL" id="GHH76990.1"/>
    </source>
</evidence>
<evidence type="ECO:0000313" key="2">
    <source>
        <dbReference type="Proteomes" id="UP000617734"/>
    </source>
</evidence>
<organism evidence="1 2">
    <name type="scientific">Kitasatospora indigofera</name>
    <dbReference type="NCBI Taxonomy" id="67307"/>
    <lineage>
        <taxon>Bacteria</taxon>
        <taxon>Bacillati</taxon>
        <taxon>Actinomycetota</taxon>
        <taxon>Actinomycetes</taxon>
        <taxon>Kitasatosporales</taxon>
        <taxon>Streptomycetaceae</taxon>
        <taxon>Kitasatospora</taxon>
    </lineage>
</organism>
<dbReference type="GeneID" id="95355319"/>
<gene>
    <name evidence="1" type="ORF">GCM10018781_49460</name>
</gene>
<dbReference type="Proteomes" id="UP000617734">
    <property type="component" value="Unassembled WGS sequence"/>
</dbReference>
<reference evidence="1" key="2">
    <citation type="submission" date="2020-09" db="EMBL/GenBank/DDBJ databases">
        <authorList>
            <person name="Sun Q."/>
            <person name="Ohkuma M."/>
        </authorList>
    </citation>
    <scope>NUCLEOTIDE SEQUENCE</scope>
    <source>
        <strain evidence="1">JCM 4646</strain>
    </source>
</reference>
<keyword evidence="2" id="KW-1185">Reference proteome</keyword>
<dbReference type="AlphaFoldDB" id="A0A919KXK5"/>
<protein>
    <submittedName>
        <fullName evidence="1">Uncharacterized protein</fullName>
    </submittedName>
</protein>
<dbReference type="RefSeq" id="WP_190213088.1">
    <property type="nucleotide sequence ID" value="NZ_BNBO01000031.1"/>
</dbReference>
<accession>A0A919KXK5</accession>
<reference evidence="1" key="1">
    <citation type="journal article" date="2014" name="Int. J. Syst. Evol. Microbiol.">
        <title>Complete genome sequence of Corynebacterium casei LMG S-19264T (=DSM 44701T), isolated from a smear-ripened cheese.</title>
        <authorList>
            <consortium name="US DOE Joint Genome Institute (JGI-PGF)"/>
            <person name="Walter F."/>
            <person name="Albersmeier A."/>
            <person name="Kalinowski J."/>
            <person name="Ruckert C."/>
        </authorList>
    </citation>
    <scope>NUCLEOTIDE SEQUENCE</scope>
    <source>
        <strain evidence="1">JCM 4646</strain>
    </source>
</reference>
<comment type="caution">
    <text evidence="1">The sequence shown here is derived from an EMBL/GenBank/DDBJ whole genome shotgun (WGS) entry which is preliminary data.</text>
</comment>